<reference evidence="1 2" key="1">
    <citation type="submission" date="2023-09" db="EMBL/GenBank/DDBJ databases">
        <authorList>
            <person name="Rey-Velasco X."/>
        </authorList>
    </citation>
    <scope>NUCLEOTIDE SEQUENCE [LARGE SCALE GENOMIC DNA]</scope>
    <source>
        <strain evidence="1 2">W242</strain>
    </source>
</reference>
<evidence type="ECO:0000313" key="1">
    <source>
        <dbReference type="EMBL" id="MDT0554736.1"/>
    </source>
</evidence>
<keyword evidence="2" id="KW-1185">Reference proteome</keyword>
<proteinExistence type="predicted"/>
<protein>
    <recommendedName>
        <fullName evidence="3">Lipocalin-like domain-containing protein</fullName>
    </recommendedName>
</protein>
<evidence type="ECO:0000313" key="2">
    <source>
        <dbReference type="Proteomes" id="UP001254488"/>
    </source>
</evidence>
<name>A0ABU2Y980_9FLAO</name>
<gene>
    <name evidence="1" type="ORF">RM538_01880</name>
</gene>
<evidence type="ECO:0008006" key="3">
    <source>
        <dbReference type="Google" id="ProtNLM"/>
    </source>
</evidence>
<accession>A0ABU2Y980</accession>
<dbReference type="RefSeq" id="WP_311331695.1">
    <property type="nucleotide sequence ID" value="NZ_JAVRHZ010000001.1"/>
</dbReference>
<dbReference type="EMBL" id="JAVRHZ010000001">
    <property type="protein sequence ID" value="MDT0554736.1"/>
    <property type="molecule type" value="Genomic_DNA"/>
</dbReference>
<sequence>MKKFLLLLLPLFIFGCKKKSEINLEDLSGYWQIEKVALSDGTEKDFGLSTTIDFIKINGDTVGIRKKVAPKLDGTFTTSKSAETFSIKKENDSLHLYYKTPYNSWKETILHVKDSSLVVFNKDKIKYTYKRFKNFTFE</sequence>
<dbReference type="Proteomes" id="UP001254488">
    <property type="component" value="Unassembled WGS sequence"/>
</dbReference>
<organism evidence="1 2">
    <name type="scientific">Patiriisocius hiemis</name>
    <dbReference type="NCBI Taxonomy" id="3075604"/>
    <lineage>
        <taxon>Bacteria</taxon>
        <taxon>Pseudomonadati</taxon>
        <taxon>Bacteroidota</taxon>
        <taxon>Flavobacteriia</taxon>
        <taxon>Flavobacteriales</taxon>
        <taxon>Flavobacteriaceae</taxon>
        <taxon>Patiriisocius</taxon>
    </lineage>
</organism>
<dbReference type="PROSITE" id="PS51257">
    <property type="entry name" value="PROKAR_LIPOPROTEIN"/>
    <property type="match status" value="1"/>
</dbReference>
<comment type="caution">
    <text evidence="1">The sequence shown here is derived from an EMBL/GenBank/DDBJ whole genome shotgun (WGS) entry which is preliminary data.</text>
</comment>